<gene>
    <name evidence="1" type="ORF">ING2E5A_1910</name>
</gene>
<dbReference type="EMBL" id="LT608328">
    <property type="protein sequence ID" value="SCM58668.1"/>
    <property type="molecule type" value="Genomic_DNA"/>
</dbReference>
<dbReference type="STRING" id="1642646.ING2E5A_1910"/>
<evidence type="ECO:0000313" key="2">
    <source>
        <dbReference type="Proteomes" id="UP000178485"/>
    </source>
</evidence>
<protein>
    <submittedName>
        <fullName evidence="1">Uncharacterized protein</fullName>
    </submittedName>
</protein>
<dbReference type="Proteomes" id="UP000178485">
    <property type="component" value="Chromosome i"/>
</dbReference>
<accession>A0A1G4G881</accession>
<evidence type="ECO:0000313" key="1">
    <source>
        <dbReference type="EMBL" id="SCM58668.1"/>
    </source>
</evidence>
<reference evidence="1 2" key="1">
    <citation type="submission" date="2016-08" db="EMBL/GenBank/DDBJ databases">
        <authorList>
            <person name="Seilhamer J.J."/>
        </authorList>
    </citation>
    <scope>NUCLEOTIDE SEQUENCE [LARGE SCALE GENOMIC DNA]</scope>
    <source>
        <strain evidence="1">ING2-E5A</strain>
    </source>
</reference>
<dbReference type="KEGG" id="pmuc:ING2E5A_1910"/>
<organism evidence="1 2">
    <name type="scientific">Petrimonas mucosa</name>
    <dbReference type="NCBI Taxonomy" id="1642646"/>
    <lineage>
        <taxon>Bacteria</taxon>
        <taxon>Pseudomonadati</taxon>
        <taxon>Bacteroidota</taxon>
        <taxon>Bacteroidia</taxon>
        <taxon>Bacteroidales</taxon>
        <taxon>Dysgonomonadaceae</taxon>
        <taxon>Petrimonas</taxon>
    </lineage>
</organism>
<keyword evidence="2" id="KW-1185">Reference proteome</keyword>
<proteinExistence type="predicted"/>
<sequence length="92" mass="10701">MLAYAVRFKVDEIILFYPNTISQNQENETSLSIKDALADNKEILIRAFQLPIIKRELLSSPLNEKPSLGELFESTKQDLKKRIEEIFIPMFD</sequence>
<dbReference type="AlphaFoldDB" id="A0A1G4G881"/>
<name>A0A1G4G881_9BACT</name>